<sequence>MVLSFIPDELLPSAGLCAASSCLSVMLPCNSGSGVQAPCRSLRDDVRLAIILATTTVNFRIRAT</sequence>
<organism evidence="1 2">
    <name type="scientific">Phaeosphaeria nodorum (strain SN15 / ATCC MYA-4574 / FGSC 10173)</name>
    <name type="common">Glume blotch fungus</name>
    <name type="synonym">Parastagonospora nodorum</name>
    <dbReference type="NCBI Taxonomy" id="321614"/>
    <lineage>
        <taxon>Eukaryota</taxon>
        <taxon>Fungi</taxon>
        <taxon>Dikarya</taxon>
        <taxon>Ascomycota</taxon>
        <taxon>Pezizomycotina</taxon>
        <taxon>Dothideomycetes</taxon>
        <taxon>Pleosporomycetidae</taxon>
        <taxon>Pleosporales</taxon>
        <taxon>Pleosporineae</taxon>
        <taxon>Phaeosphaeriaceae</taxon>
        <taxon>Parastagonospora</taxon>
    </lineage>
</organism>
<evidence type="ECO:0000313" key="1">
    <source>
        <dbReference type="EMBL" id="QRC98814.1"/>
    </source>
</evidence>
<name>A0A7U2F4Z0_PHANO</name>
<dbReference type="AlphaFoldDB" id="A0A7U2F4Z0"/>
<reference evidence="2" key="1">
    <citation type="journal article" date="2021" name="BMC Genomics">
        <title>Chromosome-level genome assembly and manually-curated proteome of model necrotroph Parastagonospora nodorum Sn15 reveals a genome-wide trove of candidate effector homologs, and redundancy of virulence-related functions within an accessory chromosome.</title>
        <authorList>
            <person name="Bertazzoni S."/>
            <person name="Jones D.A.B."/>
            <person name="Phan H.T."/>
            <person name="Tan K.-C."/>
            <person name="Hane J.K."/>
        </authorList>
    </citation>
    <scope>NUCLEOTIDE SEQUENCE [LARGE SCALE GENOMIC DNA]</scope>
    <source>
        <strain evidence="2">SN15 / ATCC MYA-4574 / FGSC 10173)</strain>
    </source>
</reference>
<protein>
    <submittedName>
        <fullName evidence="1">Uncharacterized protein</fullName>
    </submittedName>
</protein>
<evidence type="ECO:0000313" key="2">
    <source>
        <dbReference type="Proteomes" id="UP000663193"/>
    </source>
</evidence>
<dbReference type="VEuPathDB" id="FungiDB:JI435_412630"/>
<dbReference type="EMBL" id="CP069031">
    <property type="protein sequence ID" value="QRC98814.1"/>
    <property type="molecule type" value="Genomic_DNA"/>
</dbReference>
<keyword evidence="2" id="KW-1185">Reference proteome</keyword>
<dbReference type="Proteomes" id="UP000663193">
    <property type="component" value="Chromosome 9"/>
</dbReference>
<gene>
    <name evidence="1" type="ORF">JI435_412630</name>
</gene>
<accession>A0A7U2F4Z0</accession>
<proteinExistence type="predicted"/>